<evidence type="ECO:0000313" key="2">
    <source>
        <dbReference type="EMBL" id="GAA4083457.1"/>
    </source>
</evidence>
<evidence type="ECO:0000313" key="3">
    <source>
        <dbReference type="Proteomes" id="UP001500841"/>
    </source>
</evidence>
<proteinExistence type="predicted"/>
<dbReference type="EMBL" id="BAABCV010000001">
    <property type="protein sequence ID" value="GAA4083457.1"/>
    <property type="molecule type" value="Genomic_DNA"/>
</dbReference>
<comment type="caution">
    <text evidence="2">The sequence shown here is derived from an EMBL/GenBank/DDBJ whole genome shotgun (WGS) entry which is preliminary data.</text>
</comment>
<keyword evidence="3" id="KW-1185">Reference proteome</keyword>
<reference evidence="3" key="1">
    <citation type="journal article" date="2019" name="Int. J. Syst. Evol. Microbiol.">
        <title>The Global Catalogue of Microorganisms (GCM) 10K type strain sequencing project: providing services to taxonomists for standard genome sequencing and annotation.</title>
        <authorList>
            <consortium name="The Broad Institute Genomics Platform"/>
            <consortium name="The Broad Institute Genome Sequencing Center for Infectious Disease"/>
            <person name="Wu L."/>
            <person name="Ma J."/>
        </authorList>
    </citation>
    <scope>NUCLEOTIDE SEQUENCE [LARGE SCALE GENOMIC DNA]</scope>
    <source>
        <strain evidence="3">JCM 17085</strain>
    </source>
</reference>
<feature type="domain" description="Swt1-like HEPN" evidence="1">
    <location>
        <begin position="66"/>
        <end position="191"/>
    </location>
</feature>
<dbReference type="RefSeq" id="WP_345100059.1">
    <property type="nucleotide sequence ID" value="NZ_BAABCV010000001.1"/>
</dbReference>
<dbReference type="Proteomes" id="UP001500841">
    <property type="component" value="Unassembled WGS sequence"/>
</dbReference>
<organism evidence="2 3">
    <name type="scientific">Mucilaginibacter panaciglaebae</name>
    <dbReference type="NCBI Taxonomy" id="502331"/>
    <lineage>
        <taxon>Bacteria</taxon>
        <taxon>Pseudomonadati</taxon>
        <taxon>Bacteroidota</taxon>
        <taxon>Sphingobacteriia</taxon>
        <taxon>Sphingobacteriales</taxon>
        <taxon>Sphingobacteriaceae</taxon>
        <taxon>Mucilaginibacter</taxon>
    </lineage>
</organism>
<evidence type="ECO:0000259" key="1">
    <source>
        <dbReference type="Pfam" id="PF18731"/>
    </source>
</evidence>
<sequence>MDSIVKLKQFVFNGILTEDSLSTLEKEGISIRQGSNIQPIARIEETDFSPRIIHSASRMASIYIVFFCLENAVRELISARLSERKGIDWWKSVPEKIRKNVDGLIKEEEKYRYHAQRSTSNIGYTMFGNLGQIIIANWEDFSDLIPNQQWLTSRFEDLEKSRNIIMHTGLLPEIEIERIESITRDWLRQVG</sequence>
<dbReference type="Pfam" id="PF18731">
    <property type="entry name" value="HEPN_Swt1"/>
    <property type="match status" value="1"/>
</dbReference>
<protein>
    <recommendedName>
        <fullName evidence="1">Swt1-like HEPN domain-containing protein</fullName>
    </recommendedName>
</protein>
<gene>
    <name evidence="2" type="ORF">GCM10022392_00100</name>
</gene>
<name>A0ABP7W894_9SPHI</name>
<accession>A0ABP7W894</accession>
<dbReference type="InterPro" id="IPR041650">
    <property type="entry name" value="HEPN_Swt1"/>
</dbReference>